<keyword evidence="9" id="KW-0378">Hydrolase</keyword>
<dbReference type="Pfam" id="PF00730">
    <property type="entry name" value="HhH-GPD"/>
    <property type="match status" value="1"/>
</dbReference>
<evidence type="ECO:0000256" key="13">
    <source>
        <dbReference type="ARBA" id="ARBA00023295"/>
    </source>
</evidence>
<gene>
    <name evidence="16" type="primary">mutY</name>
    <name evidence="16" type="ORF">GCM10023331_14970</name>
</gene>
<dbReference type="SUPFAM" id="SSF55811">
    <property type="entry name" value="Nudix"/>
    <property type="match status" value="1"/>
</dbReference>
<evidence type="ECO:0000256" key="2">
    <source>
        <dbReference type="ARBA" id="ARBA00002933"/>
    </source>
</evidence>
<sequence length="362" mass="41893">MKIQETGFARELITWYRAHKRDLPWRETKDPYKIWLSEIILQQTRVQQGLPYYQNFVSTYPTVFDLANAAEEEVLRLWQGLGYYSRARNLHATAKYIAEELNGTFPTSYKELLKLKGVGKYTAAAIASFAYQEAVASVDGNVYRVLSRVFGVSEDIASGRGQRYFQELANELIPHDLPDLFNQALMEFGAMHCTPKKPACTTCPFVTVCEAYQHEMVDKLPVKTKKVKTRRRVFNYFVFKGEGTVLMQQRTGKDIWQGLFEFFLIEDEKFITFAELLSAYDKGKEIRSVMEETPAVISYSKAYKHILSHQKLEVQFVLVEVSEKKFLKSLLTTLGLRNLTIEEVQDVPKPILIENYLDDYVY</sequence>
<reference evidence="17" key="1">
    <citation type="journal article" date="2019" name="Int. J. Syst. Evol. Microbiol.">
        <title>The Global Catalogue of Microorganisms (GCM) 10K type strain sequencing project: providing services to taxonomists for standard genome sequencing and annotation.</title>
        <authorList>
            <consortium name="The Broad Institute Genomics Platform"/>
            <consortium name="The Broad Institute Genome Sequencing Center for Infectious Disease"/>
            <person name="Wu L."/>
            <person name="Ma J."/>
        </authorList>
    </citation>
    <scope>NUCLEOTIDE SEQUENCE [LARGE SCALE GENOMIC DNA]</scope>
    <source>
        <strain evidence="17">JCM 18326</strain>
    </source>
</reference>
<dbReference type="Proteomes" id="UP001500298">
    <property type="component" value="Unassembled WGS sequence"/>
</dbReference>
<dbReference type="Pfam" id="PF00633">
    <property type="entry name" value="HHH"/>
    <property type="match status" value="1"/>
</dbReference>
<evidence type="ECO:0000313" key="17">
    <source>
        <dbReference type="Proteomes" id="UP001500298"/>
    </source>
</evidence>
<comment type="catalytic activity">
    <reaction evidence="1 14">
        <text>Hydrolyzes free adenine bases from 7,8-dihydro-8-oxoguanine:adenine mismatched double-stranded DNA, leaving an apurinic site.</text>
        <dbReference type="EC" id="3.2.2.31"/>
    </reaction>
</comment>
<keyword evidence="6" id="KW-0004">4Fe-4S</keyword>
<dbReference type="Gene3D" id="1.10.1670.10">
    <property type="entry name" value="Helix-hairpin-Helix base-excision DNA repair enzymes (C-terminal)"/>
    <property type="match status" value="1"/>
</dbReference>
<dbReference type="InterPro" id="IPR011257">
    <property type="entry name" value="DNA_glycosylase"/>
</dbReference>
<dbReference type="InterPro" id="IPR000445">
    <property type="entry name" value="HhH_motif"/>
</dbReference>
<name>A0ABP9DBA1_9BACT</name>
<dbReference type="SUPFAM" id="SSF48150">
    <property type="entry name" value="DNA-glycosylase"/>
    <property type="match status" value="1"/>
</dbReference>
<dbReference type="NCBIfam" id="TIGR01084">
    <property type="entry name" value="mutY"/>
    <property type="match status" value="1"/>
</dbReference>
<comment type="cofactor">
    <cofactor evidence="14">
        <name>[4Fe-4S] cluster</name>
        <dbReference type="ChEBI" id="CHEBI:49883"/>
    </cofactor>
    <text evidence="14">Binds 1 [4Fe-4S] cluster.</text>
</comment>
<evidence type="ECO:0000256" key="6">
    <source>
        <dbReference type="ARBA" id="ARBA00022485"/>
    </source>
</evidence>
<dbReference type="PROSITE" id="PS00764">
    <property type="entry name" value="ENDONUCLEASE_III_1"/>
    <property type="match status" value="1"/>
</dbReference>
<dbReference type="CDD" id="cd00056">
    <property type="entry name" value="ENDO3c"/>
    <property type="match status" value="1"/>
</dbReference>
<keyword evidence="17" id="KW-1185">Reference proteome</keyword>
<feature type="domain" description="HhH-GPD" evidence="15">
    <location>
        <begin position="40"/>
        <end position="191"/>
    </location>
</feature>
<keyword evidence="11" id="KW-0411">Iron-sulfur</keyword>
<evidence type="ECO:0000256" key="11">
    <source>
        <dbReference type="ARBA" id="ARBA00023014"/>
    </source>
</evidence>
<evidence type="ECO:0000256" key="8">
    <source>
        <dbReference type="ARBA" id="ARBA00022763"/>
    </source>
</evidence>
<proteinExistence type="inferred from homology"/>
<dbReference type="RefSeq" id="WP_345370585.1">
    <property type="nucleotide sequence ID" value="NZ_BAABJX010000022.1"/>
</dbReference>
<evidence type="ECO:0000256" key="5">
    <source>
        <dbReference type="ARBA" id="ARBA00022023"/>
    </source>
</evidence>
<evidence type="ECO:0000256" key="9">
    <source>
        <dbReference type="ARBA" id="ARBA00022801"/>
    </source>
</evidence>
<dbReference type="InterPro" id="IPR023170">
    <property type="entry name" value="HhH_base_excis_C"/>
</dbReference>
<keyword evidence="10 14" id="KW-0408">Iron</keyword>
<protein>
    <recommendedName>
        <fullName evidence="5 14">Adenine DNA glycosylase</fullName>
        <ecNumber evidence="4 14">3.2.2.31</ecNumber>
    </recommendedName>
</protein>
<keyword evidence="7" id="KW-0479">Metal-binding</keyword>
<dbReference type="InterPro" id="IPR015797">
    <property type="entry name" value="NUDIX_hydrolase-like_dom_sf"/>
</dbReference>
<dbReference type="EC" id="3.2.2.31" evidence="4 14"/>
<dbReference type="SMART" id="SM00478">
    <property type="entry name" value="ENDO3c"/>
    <property type="match status" value="1"/>
</dbReference>
<comment type="function">
    <text evidence="2">Adenine glycosylase active on G-A mispairs. MutY also corrects error-prone DNA synthesis past GO lesions which are due to the oxidatively damaged form of guanine: 7,8-dihydro-8-oxoguanine (8-oxo-dGTP).</text>
</comment>
<dbReference type="InterPro" id="IPR003265">
    <property type="entry name" value="HhH-GPD_domain"/>
</dbReference>
<keyword evidence="12" id="KW-0234">DNA repair</keyword>
<dbReference type="Gene3D" id="3.90.79.10">
    <property type="entry name" value="Nucleoside Triphosphate Pyrophosphohydrolase"/>
    <property type="match status" value="1"/>
</dbReference>
<evidence type="ECO:0000313" key="16">
    <source>
        <dbReference type="EMBL" id="GAA4830674.1"/>
    </source>
</evidence>
<organism evidence="16 17">
    <name type="scientific">Algivirga pacifica</name>
    <dbReference type="NCBI Taxonomy" id="1162670"/>
    <lineage>
        <taxon>Bacteria</taxon>
        <taxon>Pseudomonadati</taxon>
        <taxon>Bacteroidota</taxon>
        <taxon>Cytophagia</taxon>
        <taxon>Cytophagales</taxon>
        <taxon>Flammeovirgaceae</taxon>
        <taxon>Algivirga</taxon>
    </lineage>
</organism>
<dbReference type="InterPro" id="IPR004035">
    <property type="entry name" value="Endouclease-III_FeS-bd_BS"/>
</dbReference>
<evidence type="ECO:0000256" key="3">
    <source>
        <dbReference type="ARBA" id="ARBA00008343"/>
    </source>
</evidence>
<dbReference type="PANTHER" id="PTHR42944:SF1">
    <property type="entry name" value="ADENINE DNA GLYCOSYLASE"/>
    <property type="match status" value="1"/>
</dbReference>
<evidence type="ECO:0000256" key="4">
    <source>
        <dbReference type="ARBA" id="ARBA00012045"/>
    </source>
</evidence>
<dbReference type="InterPro" id="IPR005760">
    <property type="entry name" value="A/G_AdeGlyc_MutY"/>
</dbReference>
<evidence type="ECO:0000256" key="10">
    <source>
        <dbReference type="ARBA" id="ARBA00023004"/>
    </source>
</evidence>
<evidence type="ECO:0000256" key="12">
    <source>
        <dbReference type="ARBA" id="ARBA00023204"/>
    </source>
</evidence>
<dbReference type="CDD" id="cd03431">
    <property type="entry name" value="NUDIX_DNA_Glycosylase_C-MutY"/>
    <property type="match status" value="1"/>
</dbReference>
<dbReference type="Gene3D" id="1.10.340.30">
    <property type="entry name" value="Hypothetical protein, domain 2"/>
    <property type="match status" value="1"/>
</dbReference>
<dbReference type="InterPro" id="IPR044298">
    <property type="entry name" value="MIG/MutY"/>
</dbReference>
<dbReference type="PANTHER" id="PTHR42944">
    <property type="entry name" value="ADENINE DNA GLYCOSYLASE"/>
    <property type="match status" value="1"/>
</dbReference>
<keyword evidence="13 14" id="KW-0326">Glycosidase</keyword>
<dbReference type="Pfam" id="PF14815">
    <property type="entry name" value="NUDIX_4"/>
    <property type="match status" value="1"/>
</dbReference>
<evidence type="ECO:0000256" key="1">
    <source>
        <dbReference type="ARBA" id="ARBA00000843"/>
    </source>
</evidence>
<comment type="similarity">
    <text evidence="3 14">Belongs to the Nth/MutY family.</text>
</comment>
<dbReference type="EMBL" id="BAABJX010000022">
    <property type="protein sequence ID" value="GAA4830674.1"/>
    <property type="molecule type" value="Genomic_DNA"/>
</dbReference>
<evidence type="ECO:0000259" key="15">
    <source>
        <dbReference type="SMART" id="SM00478"/>
    </source>
</evidence>
<dbReference type="InterPro" id="IPR029119">
    <property type="entry name" value="MutY_C"/>
</dbReference>
<evidence type="ECO:0000256" key="7">
    <source>
        <dbReference type="ARBA" id="ARBA00022723"/>
    </source>
</evidence>
<accession>A0ABP9DBA1</accession>
<comment type="caution">
    <text evidence="16">The sequence shown here is derived from an EMBL/GenBank/DDBJ whole genome shotgun (WGS) entry which is preliminary data.</text>
</comment>
<evidence type="ECO:0000256" key="14">
    <source>
        <dbReference type="RuleBase" id="RU365096"/>
    </source>
</evidence>
<keyword evidence="8 14" id="KW-0227">DNA damage</keyword>